<dbReference type="GO" id="GO:0016887">
    <property type="term" value="F:ATP hydrolysis activity"/>
    <property type="evidence" value="ECO:0007669"/>
    <property type="project" value="TreeGrafter"/>
</dbReference>
<sequence length="402" mass="42883">MILYFEPQPDRAREYAALLGKEVRPTASLGAITELVNADKTAQLVLLGSGVVLPDALNFAKQMRMIRPSLGVVLLRDHLDVTDLAEALRAGIREVVLPGDVVAVREALARSLEVSRQLGGAMGTAAPAPARPTAGRLITVFAGKGGCGKSTMATNLAVALAGNGAHSVLLMDLDLSFGDVAIMLQLAPERSMVDAVGMTGRLDETGLRSLLTPFAPGVDALLAPAGPADGERVNRDLVSEIIKTARKVFDFIVVDTPPFFSDQVLAALDVTDHYILLATPDIPSLKNLRLTMDMFDLLEYPKDERIVVLNRADSHVGLTPADIERVVRAPIQANVPSTRDVPVSINQGVPLMVKDEAHPVSKAIKDLAVNRLGGGEGQQVYPATAEPAGNKRRPFLLRRGAR</sequence>
<proteinExistence type="predicted"/>
<feature type="domain" description="AAA+ ATPase" evidence="3">
    <location>
        <begin position="135"/>
        <end position="322"/>
    </location>
</feature>
<comment type="caution">
    <text evidence="4">The sequence shown here is derived from an EMBL/GenBank/DDBJ whole genome shotgun (WGS) entry which is preliminary data.</text>
</comment>
<dbReference type="SUPFAM" id="SSF52540">
    <property type="entry name" value="P-loop containing nucleoside triphosphate hydrolases"/>
    <property type="match status" value="1"/>
</dbReference>
<dbReference type="PANTHER" id="PTHR43384:SF13">
    <property type="entry name" value="SLR0110 PROTEIN"/>
    <property type="match status" value="1"/>
</dbReference>
<evidence type="ECO:0000313" key="5">
    <source>
        <dbReference type="Proteomes" id="UP000619260"/>
    </source>
</evidence>
<accession>A0A8J3YUP3</accession>
<dbReference type="EMBL" id="BOPF01000040">
    <property type="protein sequence ID" value="GIJ50853.1"/>
    <property type="molecule type" value="Genomic_DNA"/>
</dbReference>
<evidence type="ECO:0000259" key="3">
    <source>
        <dbReference type="SMART" id="SM00382"/>
    </source>
</evidence>
<dbReference type="GO" id="GO:0009898">
    <property type="term" value="C:cytoplasmic side of plasma membrane"/>
    <property type="evidence" value="ECO:0007669"/>
    <property type="project" value="TreeGrafter"/>
</dbReference>
<keyword evidence="1" id="KW-0547">Nucleotide-binding</keyword>
<keyword evidence="5" id="KW-1185">Reference proteome</keyword>
<keyword evidence="2" id="KW-0067">ATP-binding</keyword>
<dbReference type="GO" id="GO:0005524">
    <property type="term" value="F:ATP binding"/>
    <property type="evidence" value="ECO:0007669"/>
    <property type="project" value="UniProtKB-KW"/>
</dbReference>
<evidence type="ECO:0000313" key="4">
    <source>
        <dbReference type="EMBL" id="GIJ50853.1"/>
    </source>
</evidence>
<dbReference type="SMART" id="SM00382">
    <property type="entry name" value="AAA"/>
    <property type="match status" value="1"/>
</dbReference>
<dbReference type="InterPro" id="IPR027417">
    <property type="entry name" value="P-loop_NTPase"/>
</dbReference>
<reference evidence="4" key="1">
    <citation type="submission" date="2021-01" db="EMBL/GenBank/DDBJ databases">
        <title>Whole genome shotgun sequence of Virgisporangium aliadipatigenens NBRC 105644.</title>
        <authorList>
            <person name="Komaki H."/>
            <person name="Tamura T."/>
        </authorList>
    </citation>
    <scope>NUCLEOTIDE SEQUENCE</scope>
    <source>
        <strain evidence="4">NBRC 105644</strain>
    </source>
</reference>
<evidence type="ECO:0000256" key="2">
    <source>
        <dbReference type="ARBA" id="ARBA00022840"/>
    </source>
</evidence>
<dbReference type="InterPro" id="IPR003593">
    <property type="entry name" value="AAA+_ATPase"/>
</dbReference>
<dbReference type="Proteomes" id="UP000619260">
    <property type="component" value="Unassembled WGS sequence"/>
</dbReference>
<organism evidence="4 5">
    <name type="scientific">Virgisporangium aliadipatigenens</name>
    <dbReference type="NCBI Taxonomy" id="741659"/>
    <lineage>
        <taxon>Bacteria</taxon>
        <taxon>Bacillati</taxon>
        <taxon>Actinomycetota</taxon>
        <taxon>Actinomycetes</taxon>
        <taxon>Micromonosporales</taxon>
        <taxon>Micromonosporaceae</taxon>
        <taxon>Virgisporangium</taxon>
    </lineage>
</organism>
<gene>
    <name evidence="4" type="ORF">Val02_77390</name>
</gene>
<dbReference type="GO" id="GO:0005829">
    <property type="term" value="C:cytosol"/>
    <property type="evidence" value="ECO:0007669"/>
    <property type="project" value="TreeGrafter"/>
</dbReference>
<dbReference type="Pfam" id="PF10609">
    <property type="entry name" value="ParA"/>
    <property type="match status" value="1"/>
</dbReference>
<dbReference type="AlphaFoldDB" id="A0A8J3YUP3"/>
<protein>
    <submittedName>
        <fullName evidence="4">Transcriptional regulator</fullName>
    </submittedName>
</protein>
<evidence type="ECO:0000256" key="1">
    <source>
        <dbReference type="ARBA" id="ARBA00022741"/>
    </source>
</evidence>
<dbReference type="GO" id="GO:0051782">
    <property type="term" value="P:negative regulation of cell division"/>
    <property type="evidence" value="ECO:0007669"/>
    <property type="project" value="TreeGrafter"/>
</dbReference>
<dbReference type="RefSeq" id="WP_203904277.1">
    <property type="nucleotide sequence ID" value="NZ_BOPF01000040.1"/>
</dbReference>
<name>A0A8J3YUP3_9ACTN</name>
<dbReference type="InterPro" id="IPR033756">
    <property type="entry name" value="YlxH/NBP35"/>
</dbReference>
<dbReference type="Gene3D" id="3.40.50.300">
    <property type="entry name" value="P-loop containing nucleotide triphosphate hydrolases"/>
    <property type="match status" value="1"/>
</dbReference>
<dbReference type="PANTHER" id="PTHR43384">
    <property type="entry name" value="SEPTUM SITE-DETERMINING PROTEIN MIND HOMOLOG, CHLOROPLASTIC-RELATED"/>
    <property type="match status" value="1"/>
</dbReference>
<dbReference type="InterPro" id="IPR050625">
    <property type="entry name" value="ParA/MinD_ATPase"/>
</dbReference>